<accession>A0A9Q0L0Y8</accession>
<evidence type="ECO:0000313" key="1">
    <source>
        <dbReference type="EMBL" id="KAJ4979959.1"/>
    </source>
</evidence>
<dbReference type="AlphaFoldDB" id="A0A9Q0L0Y8"/>
<protein>
    <submittedName>
        <fullName evidence="1">Uncharacterized protein</fullName>
    </submittedName>
</protein>
<organism evidence="1 2">
    <name type="scientific">Protea cynaroides</name>
    <dbReference type="NCBI Taxonomy" id="273540"/>
    <lineage>
        <taxon>Eukaryota</taxon>
        <taxon>Viridiplantae</taxon>
        <taxon>Streptophyta</taxon>
        <taxon>Embryophyta</taxon>
        <taxon>Tracheophyta</taxon>
        <taxon>Spermatophyta</taxon>
        <taxon>Magnoliopsida</taxon>
        <taxon>Proteales</taxon>
        <taxon>Proteaceae</taxon>
        <taxon>Protea</taxon>
    </lineage>
</organism>
<reference evidence="1" key="1">
    <citation type="journal article" date="2023" name="Plant J.">
        <title>The genome of the king protea, Protea cynaroides.</title>
        <authorList>
            <person name="Chang J."/>
            <person name="Duong T.A."/>
            <person name="Schoeman C."/>
            <person name="Ma X."/>
            <person name="Roodt D."/>
            <person name="Barker N."/>
            <person name="Li Z."/>
            <person name="Van de Peer Y."/>
            <person name="Mizrachi E."/>
        </authorList>
    </citation>
    <scope>NUCLEOTIDE SEQUENCE</scope>
    <source>
        <tissue evidence="1">Young leaves</tissue>
    </source>
</reference>
<comment type="caution">
    <text evidence="1">The sequence shown here is derived from an EMBL/GenBank/DDBJ whole genome shotgun (WGS) entry which is preliminary data.</text>
</comment>
<sequence length="258" mass="28854">MSQPAKMEATWNHYFVQTKDEEKKVSLELTLGNSSTEDEKHYKRTLVMIRPVVEPELELVPHVLNSWETNEVSSSLGHLSSPLMGKARGHGAETKFTVEIDGCERNMDTISTDHSSLLVPLFFMSQPAKMEATWFHHFVPTKDEDKKVSLELTLGNSSTRDEKHYKRTLVMIRPVIGPELELLPHVQNSWETNNVSSSLGHLSSPLMGKARGHGAETKFTAEIDGCERNMADTISTDLCLGLASTSGAETAPTRYWKN</sequence>
<name>A0A9Q0L0Y8_9MAGN</name>
<dbReference type="EMBL" id="JAMYWD010000002">
    <property type="protein sequence ID" value="KAJ4979959.1"/>
    <property type="molecule type" value="Genomic_DNA"/>
</dbReference>
<keyword evidence="2" id="KW-1185">Reference proteome</keyword>
<proteinExistence type="predicted"/>
<dbReference type="Proteomes" id="UP001141806">
    <property type="component" value="Unassembled WGS sequence"/>
</dbReference>
<evidence type="ECO:0000313" key="2">
    <source>
        <dbReference type="Proteomes" id="UP001141806"/>
    </source>
</evidence>
<gene>
    <name evidence="1" type="ORF">NE237_010739</name>
</gene>